<dbReference type="InterPro" id="IPR038756">
    <property type="entry name" value="CheX-like"/>
</dbReference>
<dbReference type="EMBL" id="CP014672">
    <property type="protein sequence ID" value="ANW99275.1"/>
    <property type="molecule type" value="Genomic_DNA"/>
</dbReference>
<keyword evidence="1" id="KW-0145">Chemotaxis</keyword>
<dbReference type="CDD" id="cd17906">
    <property type="entry name" value="CheX"/>
    <property type="match status" value="1"/>
</dbReference>
<dbReference type="SUPFAM" id="SSF103039">
    <property type="entry name" value="CheC-like"/>
    <property type="match status" value="1"/>
</dbReference>
<evidence type="ECO:0000313" key="4">
    <source>
        <dbReference type="Proteomes" id="UP000092971"/>
    </source>
</evidence>
<accession>A0A1B1YET3</accession>
<dbReference type="InterPro" id="IPR028051">
    <property type="entry name" value="CheX-like_dom"/>
</dbReference>
<dbReference type="PANTHER" id="PTHR39452">
    <property type="entry name" value="CHEY-P PHOSPHATASE CHEX"/>
    <property type="match status" value="1"/>
</dbReference>
<gene>
    <name evidence="3" type="ORF">CSTERTH_09670</name>
</gene>
<dbReference type="PANTHER" id="PTHR39452:SF1">
    <property type="entry name" value="CHEY-P PHOSPHATASE CHEX"/>
    <property type="match status" value="1"/>
</dbReference>
<evidence type="ECO:0000259" key="2">
    <source>
        <dbReference type="Pfam" id="PF13690"/>
    </source>
</evidence>
<dbReference type="GO" id="GO:0006935">
    <property type="term" value="P:chemotaxis"/>
    <property type="evidence" value="ECO:0007669"/>
    <property type="project" value="UniProtKB-KW"/>
</dbReference>
<dbReference type="InterPro" id="IPR028976">
    <property type="entry name" value="CheC-like_sf"/>
</dbReference>
<dbReference type="OrthoDB" id="9788100at2"/>
<proteinExistence type="predicted"/>
<dbReference type="Gene3D" id="3.40.1550.10">
    <property type="entry name" value="CheC-like"/>
    <property type="match status" value="1"/>
</dbReference>
<reference evidence="3 4" key="1">
    <citation type="submission" date="2016-02" db="EMBL/GenBank/DDBJ databases">
        <title>Comparison of Clostridium stercorarium subspecies using comparative genomics and transcriptomics.</title>
        <authorList>
            <person name="Schellenberg J."/>
            <person name="Thallinger G."/>
            <person name="Levin D.B."/>
            <person name="Zhang X."/>
            <person name="Alvare G."/>
            <person name="Fristensky B."/>
            <person name="Sparling R."/>
        </authorList>
    </citation>
    <scope>NUCLEOTIDE SEQUENCE [LARGE SCALE GENOMIC DNA]</scope>
    <source>
        <strain evidence="3 4">DSM 2910</strain>
    </source>
</reference>
<protein>
    <submittedName>
        <fullName evidence="3">Chemotaxis protein CheC</fullName>
    </submittedName>
</protein>
<dbReference type="Pfam" id="PF13690">
    <property type="entry name" value="CheX"/>
    <property type="match status" value="1"/>
</dbReference>
<dbReference type="AlphaFoldDB" id="A0A1B1YET3"/>
<sequence>MKVDYINPILIASSKIIKALLQEDITLGRLSLLDSHNLKDSVAIILWMTGDFDGRFIFAIKRNVALQIASAMMGERITELNDMAKSAVAEMATIILGRTGIIFSERGIDVKISYPTLVEGDSVYISTLNPRKRSIINIPLIMSRGNVIDIKIESGDLIRE</sequence>
<dbReference type="Proteomes" id="UP000092971">
    <property type="component" value="Chromosome"/>
</dbReference>
<dbReference type="RefSeq" id="WP_015359654.1">
    <property type="nucleotide sequence ID" value="NZ_CP014672.1"/>
</dbReference>
<evidence type="ECO:0000313" key="3">
    <source>
        <dbReference type="EMBL" id="ANW99275.1"/>
    </source>
</evidence>
<evidence type="ECO:0000256" key="1">
    <source>
        <dbReference type="ARBA" id="ARBA00022500"/>
    </source>
</evidence>
<feature type="domain" description="Chemotaxis phosphatase CheX-like" evidence="2">
    <location>
        <begin position="44"/>
        <end position="130"/>
    </location>
</feature>
<organism evidence="3 4">
    <name type="scientific">Thermoclostridium stercorarium subsp. thermolacticum DSM 2910</name>
    <dbReference type="NCBI Taxonomy" id="1121336"/>
    <lineage>
        <taxon>Bacteria</taxon>
        <taxon>Bacillati</taxon>
        <taxon>Bacillota</taxon>
        <taxon>Clostridia</taxon>
        <taxon>Eubacteriales</taxon>
        <taxon>Oscillospiraceae</taxon>
        <taxon>Thermoclostridium</taxon>
    </lineage>
</organism>
<name>A0A1B1YET3_THEST</name>